<evidence type="ECO:0000313" key="3">
    <source>
        <dbReference type="Proteomes" id="UP000220397"/>
    </source>
</evidence>
<protein>
    <submittedName>
        <fullName evidence="2">Uncharacterized protein</fullName>
    </submittedName>
</protein>
<evidence type="ECO:0000313" key="2">
    <source>
        <dbReference type="EMBL" id="PFB08012.1"/>
    </source>
</evidence>
<gene>
    <name evidence="2" type="ORF">CN398_09815</name>
</gene>
<feature type="transmembrane region" description="Helical" evidence="1">
    <location>
        <begin position="39"/>
        <end position="56"/>
    </location>
</feature>
<evidence type="ECO:0000256" key="1">
    <source>
        <dbReference type="SAM" id="Phobius"/>
    </source>
</evidence>
<accession>A0A9X6VCM2</accession>
<dbReference type="EMBL" id="NTUS01000026">
    <property type="protein sequence ID" value="PFB08012.1"/>
    <property type="molecule type" value="Genomic_DNA"/>
</dbReference>
<keyword evidence="1" id="KW-0472">Membrane</keyword>
<keyword evidence="1" id="KW-1133">Transmembrane helix</keyword>
<dbReference type="AlphaFoldDB" id="A0A9X6VCM2"/>
<dbReference type="Proteomes" id="UP000220397">
    <property type="component" value="Unassembled WGS sequence"/>
</dbReference>
<organism evidence="2 3">
    <name type="scientific">Bacillus thuringiensis</name>
    <dbReference type="NCBI Taxonomy" id="1428"/>
    <lineage>
        <taxon>Bacteria</taxon>
        <taxon>Bacillati</taxon>
        <taxon>Bacillota</taxon>
        <taxon>Bacilli</taxon>
        <taxon>Bacillales</taxon>
        <taxon>Bacillaceae</taxon>
        <taxon>Bacillus</taxon>
        <taxon>Bacillus cereus group</taxon>
    </lineage>
</organism>
<keyword evidence="1" id="KW-0812">Transmembrane</keyword>
<reference evidence="2 3" key="1">
    <citation type="submission" date="2017-09" db="EMBL/GenBank/DDBJ databases">
        <title>Large-scale bioinformatics analysis of Bacillus genomes uncovers conserved roles of natural products in bacterial physiology.</title>
        <authorList>
            <consortium name="Agbiome Team Llc"/>
            <person name="Bleich R.M."/>
            <person name="Kirk G.J."/>
            <person name="Santa Maria K.C."/>
            <person name="Allen S.E."/>
            <person name="Farag S."/>
            <person name="Shank E.A."/>
            <person name="Bowers A."/>
        </authorList>
    </citation>
    <scope>NUCLEOTIDE SEQUENCE [LARGE SCALE GENOMIC DNA]</scope>
    <source>
        <strain evidence="2 3">AFS015413</strain>
    </source>
</reference>
<comment type="caution">
    <text evidence="2">The sequence shown here is derived from an EMBL/GenBank/DDBJ whole genome shotgun (WGS) entry which is preliminary data.</text>
</comment>
<proteinExistence type="predicted"/>
<sequence>MMDILMNLSKDTFFIIELVGTILLVILSIIHSIKNQKPVFILLVVVLIIVSFTLAIDSSRTTKEEHKAIQSSIQNELNLDEFDIVQDNEDRNVYHVYAKEGTYDVRFKKGTSEILRVDTVANESYNRHK</sequence>
<feature type="transmembrane region" description="Helical" evidence="1">
    <location>
        <begin position="12"/>
        <end position="33"/>
    </location>
</feature>
<name>A0A9X6VCM2_BACTU</name>